<comment type="similarity">
    <text evidence="1">Belongs to the cAMP-dependent kinase regulatory chain family.</text>
</comment>
<keyword evidence="2" id="KW-0547">Nucleotide-binding</keyword>
<dbReference type="SMART" id="SM00100">
    <property type="entry name" value="cNMP"/>
    <property type="match status" value="1"/>
</dbReference>
<dbReference type="PRINTS" id="PR00103">
    <property type="entry name" value="CAMPKINASE"/>
</dbReference>
<dbReference type="CDD" id="cd00038">
    <property type="entry name" value="CAP_ED"/>
    <property type="match status" value="1"/>
</dbReference>
<dbReference type="PANTHER" id="PTHR11635">
    <property type="entry name" value="CAMP-DEPENDENT PROTEIN KINASE REGULATORY CHAIN"/>
    <property type="match status" value="1"/>
</dbReference>
<dbReference type="GO" id="GO:0005952">
    <property type="term" value="C:cAMP-dependent protein kinase complex"/>
    <property type="evidence" value="ECO:0007669"/>
    <property type="project" value="InterPro"/>
</dbReference>
<dbReference type="InterPro" id="IPR000595">
    <property type="entry name" value="cNMP-bd_dom"/>
</dbReference>
<feature type="region of interest" description="Disordered" evidence="4">
    <location>
        <begin position="52"/>
        <end position="73"/>
    </location>
</feature>
<dbReference type="GO" id="GO:0034236">
    <property type="term" value="F:protein kinase A catalytic subunit binding"/>
    <property type="evidence" value="ECO:0007669"/>
    <property type="project" value="TreeGrafter"/>
</dbReference>
<sequence>MQTDADVLQNKLSDLMEEFERVVTEIKPTNLIQFASRYFTEKARSCPYAEPSLEIPANASPSETSAHESLRDLSSHSLEMAEEHAVTAFLDERCQIPFICNVSSVDCQGDKPEKDEPEDALGVGHLNTPDSTEVHGSVARRRHSVAAESYDPEAEVNAPLTVHPKSEDQRFRLREVVRPIFIFRSLDEEQLGKVIDAMEEMAVKKGQKIISQGEDGEYFYVIESGKYDIFVDEKRVASYSGSGSFVLFQAFRKRQLYESWLSSVPLLKNLSAYERTNLADALVSKEYEDGEFIINQGEKGDEMFFIEEGSVEISAKNSADEQKVIKTMKKDEYFGELALILHQPRQASARAIGHTKLAVLDVSSYERLMGPCLKVMLREAKQYRTELAHVLGESCLNSFPVLGDFSVSDKGESEASSEP</sequence>
<evidence type="ECO:0000313" key="7">
    <source>
        <dbReference type="Proteomes" id="UP001497525"/>
    </source>
</evidence>
<keyword evidence="2" id="KW-0116">cAMP-binding</keyword>
<dbReference type="SUPFAM" id="SSF47391">
    <property type="entry name" value="Dimerization-anchoring domain of cAMP-dependent PK regulatory subunit"/>
    <property type="match status" value="1"/>
</dbReference>
<feature type="domain" description="Cyclic nucleotide-binding" evidence="5">
    <location>
        <begin position="266"/>
        <end position="386"/>
    </location>
</feature>
<dbReference type="GO" id="GO:0004862">
    <property type="term" value="F:cAMP-dependent protein kinase inhibitor activity"/>
    <property type="evidence" value="ECO:0007669"/>
    <property type="project" value="TreeGrafter"/>
</dbReference>
<comment type="caution">
    <text evidence="6">The sequence shown here is derived from an EMBL/GenBank/DDBJ whole genome shotgun (WGS) entry which is preliminary data.</text>
</comment>
<protein>
    <recommendedName>
        <fullName evidence="5">Cyclic nucleotide-binding domain-containing protein</fullName>
    </recommendedName>
</protein>
<name>A0AAV2TD50_CALDB</name>
<dbReference type="PANTHER" id="PTHR11635:SF152">
    <property type="entry name" value="CAMP-DEPENDENT PROTEIN KINASE TYPE I REGULATORY SUBUNIT-RELATED"/>
    <property type="match status" value="1"/>
</dbReference>
<evidence type="ECO:0000256" key="1">
    <source>
        <dbReference type="ARBA" id="ARBA00005753"/>
    </source>
</evidence>
<dbReference type="PROSITE" id="PS50042">
    <property type="entry name" value="CNMP_BINDING_3"/>
    <property type="match status" value="2"/>
</dbReference>
<accession>A0AAV2TD50</accession>
<dbReference type="Gene3D" id="2.60.120.10">
    <property type="entry name" value="Jelly Rolls"/>
    <property type="match status" value="2"/>
</dbReference>
<dbReference type="Pfam" id="PF00027">
    <property type="entry name" value="cNMP_binding"/>
    <property type="match status" value="1"/>
</dbReference>
<evidence type="ECO:0000313" key="6">
    <source>
        <dbReference type="EMBL" id="CAL5133387.1"/>
    </source>
</evidence>
<evidence type="ECO:0000259" key="5">
    <source>
        <dbReference type="PROSITE" id="PS50042"/>
    </source>
</evidence>
<dbReference type="InterPro" id="IPR018490">
    <property type="entry name" value="cNMP-bd_dom_sf"/>
</dbReference>
<evidence type="ECO:0000256" key="2">
    <source>
        <dbReference type="ARBA" id="ARBA00022566"/>
    </source>
</evidence>
<reference evidence="6" key="1">
    <citation type="submission" date="2024-06" db="EMBL/GenBank/DDBJ databases">
        <authorList>
            <person name="Liu X."/>
            <person name="Lenzi L."/>
            <person name="Haldenby T S."/>
            <person name="Uol C."/>
        </authorList>
    </citation>
    <scope>NUCLEOTIDE SEQUENCE</scope>
</reference>
<dbReference type="Proteomes" id="UP001497525">
    <property type="component" value="Unassembled WGS sequence"/>
</dbReference>
<dbReference type="EMBL" id="CAXLJL010000156">
    <property type="protein sequence ID" value="CAL5133387.1"/>
    <property type="molecule type" value="Genomic_DNA"/>
</dbReference>
<feature type="region of interest" description="Disordered" evidence="4">
    <location>
        <begin position="110"/>
        <end position="138"/>
    </location>
</feature>
<dbReference type="InterPro" id="IPR050503">
    <property type="entry name" value="cAMP-dep_PK_reg_su-like"/>
</dbReference>
<gene>
    <name evidence="6" type="ORF">CDAUBV1_LOCUS6634</name>
</gene>
<feature type="domain" description="Cyclic nucleotide-binding" evidence="5">
    <location>
        <begin position="182"/>
        <end position="245"/>
    </location>
</feature>
<dbReference type="SUPFAM" id="SSF51206">
    <property type="entry name" value="cAMP-binding domain-like"/>
    <property type="match status" value="2"/>
</dbReference>
<dbReference type="PROSITE" id="PS00888">
    <property type="entry name" value="CNMP_BINDING_1"/>
    <property type="match status" value="1"/>
</dbReference>
<evidence type="ECO:0000256" key="4">
    <source>
        <dbReference type="SAM" id="MobiDB-lite"/>
    </source>
</evidence>
<dbReference type="InterPro" id="IPR014710">
    <property type="entry name" value="RmlC-like_jellyroll"/>
</dbReference>
<dbReference type="GO" id="GO:0030552">
    <property type="term" value="F:cAMP binding"/>
    <property type="evidence" value="ECO:0007669"/>
    <property type="project" value="UniProtKB-KW"/>
</dbReference>
<proteinExistence type="inferred from homology"/>
<dbReference type="GO" id="GO:0005829">
    <property type="term" value="C:cytosol"/>
    <property type="evidence" value="ECO:0007669"/>
    <property type="project" value="TreeGrafter"/>
</dbReference>
<evidence type="ECO:0000256" key="3">
    <source>
        <dbReference type="ARBA" id="ARBA00023149"/>
    </source>
</evidence>
<dbReference type="InterPro" id="IPR018488">
    <property type="entry name" value="cNMP-bd_CS"/>
</dbReference>
<organism evidence="6 7">
    <name type="scientific">Calicophoron daubneyi</name>
    <name type="common">Rumen fluke</name>
    <name type="synonym">Paramphistomum daubneyi</name>
    <dbReference type="NCBI Taxonomy" id="300641"/>
    <lineage>
        <taxon>Eukaryota</taxon>
        <taxon>Metazoa</taxon>
        <taxon>Spiralia</taxon>
        <taxon>Lophotrochozoa</taxon>
        <taxon>Platyhelminthes</taxon>
        <taxon>Trematoda</taxon>
        <taxon>Digenea</taxon>
        <taxon>Plagiorchiida</taxon>
        <taxon>Pronocephalata</taxon>
        <taxon>Paramphistomoidea</taxon>
        <taxon>Paramphistomidae</taxon>
        <taxon>Calicophoron</taxon>
    </lineage>
</organism>
<dbReference type="AlphaFoldDB" id="A0AAV2TD50"/>
<dbReference type="PROSITE" id="PS00889">
    <property type="entry name" value="CNMP_BINDING_2"/>
    <property type="match status" value="1"/>
</dbReference>
<keyword evidence="3" id="KW-0114">cAMP</keyword>
<dbReference type="FunFam" id="2.60.120.10:FF:000108">
    <property type="entry name" value="cAMP-dependent protein kinase type II regulatory subunit"/>
    <property type="match status" value="1"/>
</dbReference>